<dbReference type="AlphaFoldDB" id="A0A0D2IY82"/>
<dbReference type="GeneID" id="25732685"/>
<dbReference type="Proteomes" id="UP000054498">
    <property type="component" value="Unassembled WGS sequence"/>
</dbReference>
<proteinExistence type="predicted"/>
<evidence type="ECO:0000256" key="2">
    <source>
        <dbReference type="SAM" id="MobiDB-lite"/>
    </source>
</evidence>
<protein>
    <recommendedName>
        <fullName evidence="3">DRBM domain-containing protein</fullName>
    </recommendedName>
</protein>
<dbReference type="OrthoDB" id="550063at2759"/>
<keyword evidence="5" id="KW-1185">Reference proteome</keyword>
<organism evidence="4 5">
    <name type="scientific">Monoraphidium neglectum</name>
    <dbReference type="NCBI Taxonomy" id="145388"/>
    <lineage>
        <taxon>Eukaryota</taxon>
        <taxon>Viridiplantae</taxon>
        <taxon>Chlorophyta</taxon>
        <taxon>core chlorophytes</taxon>
        <taxon>Chlorophyceae</taxon>
        <taxon>CS clade</taxon>
        <taxon>Sphaeropleales</taxon>
        <taxon>Selenastraceae</taxon>
        <taxon>Monoraphidium</taxon>
    </lineage>
</organism>
<feature type="region of interest" description="Disordered" evidence="2">
    <location>
        <begin position="290"/>
        <end position="321"/>
    </location>
</feature>
<feature type="domain" description="DRBM" evidence="3">
    <location>
        <begin position="1"/>
        <end position="77"/>
    </location>
</feature>
<feature type="region of interest" description="Disordered" evidence="2">
    <location>
        <begin position="153"/>
        <end position="213"/>
    </location>
</feature>
<evidence type="ECO:0000256" key="1">
    <source>
        <dbReference type="PROSITE-ProRule" id="PRU00266"/>
    </source>
</evidence>
<accession>A0A0D2IY82</accession>
<dbReference type="InterPro" id="IPR014720">
    <property type="entry name" value="dsRBD_dom"/>
</dbReference>
<dbReference type="RefSeq" id="XP_013891922.1">
    <property type="nucleotide sequence ID" value="XM_014036468.1"/>
</dbReference>
<evidence type="ECO:0000313" key="4">
    <source>
        <dbReference type="EMBL" id="KIY92902.1"/>
    </source>
</evidence>
<feature type="region of interest" description="Disordered" evidence="2">
    <location>
        <begin position="340"/>
        <end position="398"/>
    </location>
</feature>
<feature type="compositionally biased region" description="Low complexity" evidence="2">
    <location>
        <begin position="290"/>
        <end position="301"/>
    </location>
</feature>
<dbReference type="KEGG" id="mng:MNEG_15061"/>
<dbReference type="PROSITE" id="PS50137">
    <property type="entry name" value="DS_RBD"/>
    <property type="match status" value="1"/>
</dbReference>
<gene>
    <name evidence="4" type="ORF">MNEG_15061</name>
</gene>
<reference evidence="4 5" key="1">
    <citation type="journal article" date="2013" name="BMC Genomics">
        <title>Reconstruction of the lipid metabolism for the microalga Monoraphidium neglectum from its genome sequence reveals characteristics suitable for biofuel production.</title>
        <authorList>
            <person name="Bogen C."/>
            <person name="Al-Dilaimi A."/>
            <person name="Albersmeier A."/>
            <person name="Wichmann J."/>
            <person name="Grundmann M."/>
            <person name="Rupp O."/>
            <person name="Lauersen K.J."/>
            <person name="Blifernez-Klassen O."/>
            <person name="Kalinowski J."/>
            <person name="Goesmann A."/>
            <person name="Mussgnug J.H."/>
            <person name="Kruse O."/>
        </authorList>
    </citation>
    <scope>NUCLEOTIDE SEQUENCE [LARGE SCALE GENOMIC DNA]</scope>
    <source>
        <strain evidence="4 5">SAG 48.87</strain>
    </source>
</reference>
<dbReference type="Pfam" id="PF00035">
    <property type="entry name" value="dsrm"/>
    <property type="match status" value="1"/>
</dbReference>
<dbReference type="GO" id="GO:0003723">
    <property type="term" value="F:RNA binding"/>
    <property type="evidence" value="ECO:0007669"/>
    <property type="project" value="UniProtKB-UniRule"/>
</dbReference>
<feature type="compositionally biased region" description="Gly residues" evidence="2">
    <location>
        <begin position="340"/>
        <end position="356"/>
    </location>
</feature>
<evidence type="ECO:0000259" key="3">
    <source>
        <dbReference type="PROSITE" id="PS50137"/>
    </source>
</evidence>
<feature type="compositionally biased region" description="Low complexity" evidence="2">
    <location>
        <begin position="153"/>
        <end position="188"/>
    </location>
</feature>
<dbReference type="SUPFAM" id="SSF54768">
    <property type="entry name" value="dsRNA-binding domain-like"/>
    <property type="match status" value="1"/>
</dbReference>
<sequence>MAKSILNEVYQRLRTAAPVYATQLNSEQEGFVCGLTLPGVDVGVEALRTAREFSGRGITKKEAEHAAAAEAVAWLRAEGLVSPDSDCDGGAPAPAGALTLVGSKRAKDLEEDDADTLEQRVLDALVCLHPKSLTGAQLAKLCGHFKLKSKPAVVQQQQQQQQQPPQQQRWPPSAQPSPAASGSAGGSRDLQQPARPPSKFARTGQSARPRAGSQQQLQQLVELQQQQLLQLQQLLILQQSQQLGQQQQHQQQLLLQQTPAAGRGAAAASADNSVDQVAALLQRQLLQSGAPAAAGPFGTPTSSQGRPPQYHSPLQQPHERRAAAPAVEFGGLGSSFAGMGLGGGSGGSPGGLGGSGAPPALGSVLAPLLPATLSGGLPAQPAGGVEPEQKRELRRRRL</sequence>
<name>A0A0D2IY82_9CHLO</name>
<evidence type="ECO:0000313" key="5">
    <source>
        <dbReference type="Proteomes" id="UP000054498"/>
    </source>
</evidence>
<dbReference type="SMART" id="SM00358">
    <property type="entry name" value="DSRM"/>
    <property type="match status" value="1"/>
</dbReference>
<dbReference type="Gene3D" id="3.30.160.20">
    <property type="match status" value="1"/>
</dbReference>
<keyword evidence="1" id="KW-0694">RNA-binding</keyword>
<dbReference type="EMBL" id="KK105210">
    <property type="protein sequence ID" value="KIY92902.1"/>
    <property type="molecule type" value="Genomic_DNA"/>
</dbReference>